<dbReference type="GO" id="GO:0022008">
    <property type="term" value="P:neurogenesis"/>
    <property type="evidence" value="ECO:0007669"/>
    <property type="project" value="TreeGrafter"/>
</dbReference>
<dbReference type="Pfam" id="PF00651">
    <property type="entry name" value="BTB"/>
    <property type="match status" value="1"/>
</dbReference>
<protein>
    <submittedName>
        <fullName evidence="3">BTB domain-containing protein</fullName>
    </submittedName>
</protein>
<dbReference type="Pfam" id="PF07707">
    <property type="entry name" value="BACK"/>
    <property type="match status" value="1"/>
</dbReference>
<reference evidence="3" key="1">
    <citation type="submission" date="2022-11" db="UniProtKB">
        <authorList>
            <consortium name="WormBaseParasite"/>
        </authorList>
    </citation>
    <scope>IDENTIFICATION</scope>
</reference>
<evidence type="ECO:0000259" key="1">
    <source>
        <dbReference type="PROSITE" id="PS50097"/>
    </source>
</evidence>
<dbReference type="PROSITE" id="PS50097">
    <property type="entry name" value="BTB"/>
    <property type="match status" value="1"/>
</dbReference>
<sequence>MPRGYLPPLRRAPVSRETSIQAETSSFGSSPLHKATAMLFQTKKGADVTFVLLSKKILAHKSLLIGRSSVFEAMFVGAMAYKDPRPIIRLNNFDATITEFETFLEYLYTDKIDINLKNMHSIFKLAHMYDISSLLKECTLIFKKHFQLSNIFEFASFSHLYQDTCSLFNDVLQFICENTSKVLNLPEFNKLNAAIIAEILKCDNLEASEENLFQIVSLFYMEVKGRLFLFVLLTKNLNVEKHKNHR</sequence>
<dbReference type="Proteomes" id="UP000887577">
    <property type="component" value="Unplaced"/>
</dbReference>
<dbReference type="InterPro" id="IPR011333">
    <property type="entry name" value="SKP1/BTB/POZ_sf"/>
</dbReference>
<dbReference type="InterPro" id="IPR011705">
    <property type="entry name" value="BACK"/>
</dbReference>
<evidence type="ECO:0000313" key="2">
    <source>
        <dbReference type="Proteomes" id="UP000887577"/>
    </source>
</evidence>
<feature type="domain" description="BTB" evidence="1">
    <location>
        <begin position="46"/>
        <end position="116"/>
    </location>
</feature>
<dbReference type="WBParaSite" id="PSU_v2.g18010.t1">
    <property type="protein sequence ID" value="PSU_v2.g18010.t1"/>
    <property type="gene ID" value="PSU_v2.g18010"/>
</dbReference>
<accession>A0A914YL12</accession>
<dbReference type="AlphaFoldDB" id="A0A914YL12"/>
<dbReference type="InterPro" id="IPR000210">
    <property type="entry name" value="BTB/POZ_dom"/>
</dbReference>
<proteinExistence type="predicted"/>
<dbReference type="SMART" id="SM00225">
    <property type="entry name" value="BTB"/>
    <property type="match status" value="1"/>
</dbReference>
<dbReference type="CDD" id="cd18186">
    <property type="entry name" value="BTB_POZ_ZBTB_KLHL-like"/>
    <property type="match status" value="1"/>
</dbReference>
<dbReference type="GO" id="GO:0005829">
    <property type="term" value="C:cytosol"/>
    <property type="evidence" value="ECO:0007669"/>
    <property type="project" value="TreeGrafter"/>
</dbReference>
<dbReference type="PANTHER" id="PTHR45774:SF4">
    <property type="entry name" value="AXUNDEAD, ISOFORM F"/>
    <property type="match status" value="1"/>
</dbReference>
<organism evidence="2 3">
    <name type="scientific">Panagrolaimus superbus</name>
    <dbReference type="NCBI Taxonomy" id="310955"/>
    <lineage>
        <taxon>Eukaryota</taxon>
        <taxon>Metazoa</taxon>
        <taxon>Ecdysozoa</taxon>
        <taxon>Nematoda</taxon>
        <taxon>Chromadorea</taxon>
        <taxon>Rhabditida</taxon>
        <taxon>Tylenchina</taxon>
        <taxon>Panagrolaimomorpha</taxon>
        <taxon>Panagrolaimoidea</taxon>
        <taxon>Panagrolaimidae</taxon>
        <taxon>Panagrolaimus</taxon>
    </lineage>
</organism>
<dbReference type="SUPFAM" id="SSF54695">
    <property type="entry name" value="POZ domain"/>
    <property type="match status" value="1"/>
</dbReference>
<name>A0A914YL12_9BILA</name>
<dbReference type="PANTHER" id="PTHR45774">
    <property type="entry name" value="BTB/POZ DOMAIN-CONTAINING"/>
    <property type="match status" value="1"/>
</dbReference>
<keyword evidence="2" id="KW-1185">Reference proteome</keyword>
<dbReference type="Gene3D" id="1.25.40.420">
    <property type="match status" value="1"/>
</dbReference>
<evidence type="ECO:0000313" key="3">
    <source>
        <dbReference type="WBParaSite" id="PSU_v2.g18010.t1"/>
    </source>
</evidence>
<dbReference type="Gene3D" id="3.30.710.10">
    <property type="entry name" value="Potassium Channel Kv1.1, Chain A"/>
    <property type="match status" value="1"/>
</dbReference>